<feature type="region of interest" description="Disordered" evidence="4">
    <location>
        <begin position="1"/>
        <end position="51"/>
    </location>
</feature>
<gene>
    <name evidence="5" type="ORF">FCC1311_009232</name>
</gene>
<dbReference type="Pfam" id="PF12796">
    <property type="entry name" value="Ank_2"/>
    <property type="match status" value="1"/>
</dbReference>
<keyword evidence="6" id="KW-1185">Reference proteome</keyword>
<feature type="region of interest" description="Disordered" evidence="4">
    <location>
        <begin position="300"/>
        <end position="349"/>
    </location>
</feature>
<accession>A0A2R5G2E4</accession>
<feature type="repeat" description="ANK" evidence="3">
    <location>
        <begin position="815"/>
        <end position="847"/>
    </location>
</feature>
<feature type="region of interest" description="Disordered" evidence="4">
    <location>
        <begin position="1424"/>
        <end position="1446"/>
    </location>
</feature>
<dbReference type="PROSITE" id="PS50088">
    <property type="entry name" value="ANK_REPEAT"/>
    <property type="match status" value="4"/>
</dbReference>
<dbReference type="PANTHER" id="PTHR24126">
    <property type="entry name" value="ANKYRIN REPEAT, PH AND SEC7 DOMAIN CONTAINING PROTEIN SECG-RELATED"/>
    <property type="match status" value="1"/>
</dbReference>
<dbReference type="InterPro" id="IPR002110">
    <property type="entry name" value="Ankyrin_rpt"/>
</dbReference>
<evidence type="ECO:0000256" key="2">
    <source>
        <dbReference type="ARBA" id="ARBA00023043"/>
    </source>
</evidence>
<name>A0A2R5G2E4_9STRA</name>
<dbReference type="PROSITE" id="PS50297">
    <property type="entry name" value="ANK_REP_REGION"/>
    <property type="match status" value="2"/>
</dbReference>
<keyword evidence="2 3" id="KW-0040">ANK repeat</keyword>
<feature type="compositionally biased region" description="Polar residues" evidence="4">
    <location>
        <begin position="1668"/>
        <end position="1678"/>
    </location>
</feature>
<sequence length="2075" mass="226888">MASSPSPSSTPKRADSCTTISPTPVREEEASAVSSAVNPQGARKPKTRSAKRKLALLEDAVSQIETDRNSDSSAKAFASPCETAISPQAREALFAEFTAGEIIAVRVHSGTENLVRFARVRVMVPAEQSDIPVVWLTKDAVRATDLDFAHGLVLDSANELMTGVCKIHEVICVLTETSPGVESNVEDKVSGIIPASSLGGLSVLLHDDNKTKNFDGDLDRASRELARAARHGDFNPLEQALSQSRQKARKPTDTVASVFRLPMSAEVLLQSLDCAVLFGANAHTIRSLLDCIRREIRSLDDADSGSRDASNDDASNDDASSTSSSSSSPMSLPSLDSEEEDHRRPESIYAARPFRNAQEFIRRYVGTCKVRPQAGFELFGDMKNCSERLHKGVLFEDDGARDIDAAQREAAVELPAGKYQNWRENFKIESFDVVKCLSSLDINNVSPEKTTQGVVRAQCRQLCSTIALSKDFFDVGRLGTLDLFAHFDAIPETSWKALAEANILPNLSLDLDRLIRWGHREASARLMIQGTRQGAAHICKLSLAAAGVAVSVPVSESEPSGPQDEEDALDRNDELVFTASETSDWCFAPRRLQATDSTFKYTILHVASALAEDADGARVLLQGRSAMTKDAFKATVVHYGAANENASVFQVVVDACRRTRDLVSQDDFGITPLMTAAICARAENVRILVNAIQKSKQDLGGELTTTDKKGLTALVHAIYTQRDADRKINTVRSLLELGAKPDHVYGPQKETGLHAAARVGDLGSARLLIEFGAHVDAKTDRGLTPLMIACMNGHEQVAAWLVHRGGADIKALDLALNTPLHYAAAYGWERVVGVLLCLGAPPDPSNEWGRTPVSVALQKRHMLVAKVLVPLKEVDITLHDACQRTLVHRLFREFTATLQKKSKSARANHLESEAEVALPNVEAVQKIQQLPMDQSRGGLSGWPAIMQRAPRLLKCILLHRQDAFDANDACCNGVSILMTVASANVSKEDNDGLMSLAQALLQRGADPNAGTTDGWQAIHLASIALNVPMLELLLNHGAKYKVSHDQRSPRASDFFWHIFLAVMSEACVDRCKMLEILQTFEARCPGTLRAVAKLQLFICDNSSTPSQRIGVTPVGIALVSVKEGASSQHGPHVTDLRKEQEATTEIFKIVFEQCAASFTRPVVTAATHDDNNSDEYFSNIVHVILATSDRELQKSLLMHMSTLLSPPERREITLQRPFDDERRTPLHALIDFALEECNAGEDDDDFASDVCELLRILIQDFGAQMIDVRPGHASRFSRHGSAHWHATQNERAEYLETLKAKVGTQTDDVVSTTDTSTASVPEQCPSTQEEAAMAQAKLKWHTEEEAEWKAWGGFASQWAYFVASASTKKEDEVVAAVLEFMHEKFDLSLLPERPEEETSLLVVAAAKGLPRTCEYLLRGRPVGYRPLRDSDDSDPRQDSTEEVEEEELRSEPLLLYASRKSMFGVVQLLQSFVDPLQAVRAAVQAGELLQAKNLMQILSDDQLRSSDPGSGQTLLHLLASLSKKDFETDDVRLEIARTLLALGVDPNVCASNGRSAVEEAATSGSFELCALILDNKHARFDAVRLLQSLLACPAWVATEGEHGFDLLDRAIAPLERKGREPELFRSLHKQYEIEERTSCGTSGTFAALMASRKSLMEASDPSLPESDPQPSSESKTSVLQTTLLCQAAKSHNLDDLRWNFPTGSRAHDELAILLDSAGINATVVMPKLKKGGMGTLESFRKLVSHPALRAVGSRKRSRVKNDEDKDGADKMKNGRAQCAADSATLRTTMDTFKVKIAGTLCDGGEGVSGIFGSAPCEDSRQASFDICLPASLATRVVLESGLALDTGKTLKKLVKAAQKDDTACSMYWGREFDLVGGCDENLTSLLKTDDLVLVQQATKRKARRLPPWAGGRVVDQLPNGLYVVELAGCSLRAKMVLNPITVGHFDNARLAELLLCKGASISESVRIALGSIHRNTKIGVFMEKYGLGEHLFQPLNTSEDTFDDFLGTESFLRDLHQMVQRQEDRADIANPAHVSTQAEQTSQDSVVLIFVLYFLVTRAETVPVTANKRPKCHPR</sequence>
<evidence type="ECO:0000256" key="1">
    <source>
        <dbReference type="ARBA" id="ARBA00022737"/>
    </source>
</evidence>
<comment type="caution">
    <text evidence="5">The sequence shown here is derived from an EMBL/GenBank/DDBJ whole genome shotgun (WGS) entry which is preliminary data.</text>
</comment>
<protein>
    <submittedName>
        <fullName evidence="5">Ankyrin repeat domain-containing protein 50</fullName>
    </submittedName>
</protein>
<organism evidence="5 6">
    <name type="scientific">Hondaea fermentalgiana</name>
    <dbReference type="NCBI Taxonomy" id="2315210"/>
    <lineage>
        <taxon>Eukaryota</taxon>
        <taxon>Sar</taxon>
        <taxon>Stramenopiles</taxon>
        <taxon>Bigyra</taxon>
        <taxon>Labyrinthulomycetes</taxon>
        <taxon>Thraustochytrida</taxon>
        <taxon>Thraustochytriidae</taxon>
        <taxon>Hondaea</taxon>
    </lineage>
</organism>
<dbReference type="PANTHER" id="PTHR24126:SF14">
    <property type="entry name" value="ANK_REP_REGION DOMAIN-CONTAINING PROTEIN"/>
    <property type="match status" value="1"/>
</dbReference>
<feature type="compositionally biased region" description="Basic and acidic residues" evidence="4">
    <location>
        <begin position="1759"/>
        <end position="1772"/>
    </location>
</feature>
<feature type="compositionally biased region" description="Low complexity" evidence="4">
    <location>
        <begin position="317"/>
        <end position="335"/>
    </location>
</feature>
<feature type="compositionally biased region" description="Basic and acidic residues" evidence="4">
    <location>
        <begin position="300"/>
        <end position="310"/>
    </location>
</feature>
<dbReference type="OrthoDB" id="1711136at2759"/>
<evidence type="ECO:0000313" key="6">
    <source>
        <dbReference type="Proteomes" id="UP000241890"/>
    </source>
</evidence>
<feature type="repeat" description="ANK" evidence="3">
    <location>
        <begin position="781"/>
        <end position="814"/>
    </location>
</feature>
<feature type="compositionally biased region" description="Basic and acidic residues" evidence="4">
    <location>
        <begin position="1426"/>
        <end position="1439"/>
    </location>
</feature>
<keyword evidence="1" id="KW-0677">Repeat</keyword>
<feature type="compositionally biased region" description="Polar residues" evidence="4">
    <location>
        <begin position="1"/>
        <end position="22"/>
    </location>
</feature>
<evidence type="ECO:0000256" key="3">
    <source>
        <dbReference type="PROSITE-ProRule" id="PRU00023"/>
    </source>
</evidence>
<feature type="region of interest" description="Disordered" evidence="4">
    <location>
        <begin position="1656"/>
        <end position="1678"/>
    </location>
</feature>
<evidence type="ECO:0000313" key="5">
    <source>
        <dbReference type="EMBL" id="GBG24705.1"/>
    </source>
</evidence>
<reference evidence="5 6" key="1">
    <citation type="submission" date="2017-12" db="EMBL/GenBank/DDBJ databases">
        <title>Sequencing, de novo assembly and annotation of complete genome of a new Thraustochytrid species, strain FCC1311.</title>
        <authorList>
            <person name="Sedici K."/>
            <person name="Godart F."/>
            <person name="Aiese Cigliano R."/>
            <person name="Sanseverino W."/>
            <person name="Barakat M."/>
            <person name="Ortet P."/>
            <person name="Marechal E."/>
            <person name="Cagnac O."/>
            <person name="Amato A."/>
        </authorList>
    </citation>
    <scope>NUCLEOTIDE SEQUENCE [LARGE SCALE GENOMIC DNA]</scope>
</reference>
<dbReference type="Gene3D" id="1.25.40.20">
    <property type="entry name" value="Ankyrin repeat-containing domain"/>
    <property type="match status" value="4"/>
</dbReference>
<proteinExistence type="predicted"/>
<dbReference type="Proteomes" id="UP000241890">
    <property type="component" value="Unassembled WGS sequence"/>
</dbReference>
<dbReference type="EMBL" id="BEYU01000008">
    <property type="protein sequence ID" value="GBG24705.1"/>
    <property type="molecule type" value="Genomic_DNA"/>
</dbReference>
<feature type="repeat" description="ANK" evidence="3">
    <location>
        <begin position="1013"/>
        <end position="1045"/>
    </location>
</feature>
<dbReference type="SUPFAM" id="SSF48403">
    <property type="entry name" value="Ankyrin repeat"/>
    <property type="match status" value="2"/>
</dbReference>
<dbReference type="Pfam" id="PF13637">
    <property type="entry name" value="Ank_4"/>
    <property type="match status" value="1"/>
</dbReference>
<evidence type="ECO:0000256" key="4">
    <source>
        <dbReference type="SAM" id="MobiDB-lite"/>
    </source>
</evidence>
<feature type="region of interest" description="Disordered" evidence="4">
    <location>
        <begin position="1752"/>
        <end position="1773"/>
    </location>
</feature>
<dbReference type="InParanoid" id="A0A2R5G2E4"/>
<dbReference type="InterPro" id="IPR036770">
    <property type="entry name" value="Ankyrin_rpt-contain_sf"/>
</dbReference>
<feature type="repeat" description="ANK" evidence="3">
    <location>
        <begin position="748"/>
        <end position="780"/>
    </location>
</feature>
<dbReference type="SMART" id="SM00248">
    <property type="entry name" value="ANK"/>
    <property type="match status" value="12"/>
</dbReference>